<dbReference type="InterPro" id="IPR006066">
    <property type="entry name" value="NO2/SO3_Rdtase_FeS/sirohaem_BS"/>
</dbReference>
<evidence type="ECO:0000256" key="3">
    <source>
        <dbReference type="ARBA" id="ARBA00022723"/>
    </source>
</evidence>
<organism evidence="9 10">
    <name type="scientific">Candidatus Desulfobacillus denitrificans</name>
    <dbReference type="NCBI Taxonomy" id="2608985"/>
    <lineage>
        <taxon>Bacteria</taxon>
        <taxon>Pseudomonadati</taxon>
        <taxon>Pseudomonadota</taxon>
        <taxon>Betaproteobacteria</taxon>
        <taxon>Candidatus Desulfobacillus</taxon>
    </lineage>
</organism>
<dbReference type="EMBL" id="AP021857">
    <property type="protein sequence ID" value="BBO21927.1"/>
    <property type="molecule type" value="Genomic_DNA"/>
</dbReference>
<feature type="domain" description="Nitrite/Sulfite reductase ferredoxin-like" evidence="8">
    <location>
        <begin position="306"/>
        <end position="371"/>
    </location>
</feature>
<evidence type="ECO:0000256" key="6">
    <source>
        <dbReference type="ARBA" id="ARBA00023014"/>
    </source>
</evidence>
<proteinExistence type="predicted"/>
<dbReference type="Pfam" id="PF03460">
    <property type="entry name" value="NIR_SIR_ferr"/>
    <property type="match status" value="2"/>
</dbReference>
<evidence type="ECO:0000256" key="1">
    <source>
        <dbReference type="ARBA" id="ARBA00022485"/>
    </source>
</evidence>
<gene>
    <name evidence="9" type="ORF">DSYM_26260</name>
</gene>
<evidence type="ECO:0000256" key="4">
    <source>
        <dbReference type="ARBA" id="ARBA00023002"/>
    </source>
</evidence>
<keyword evidence="2" id="KW-0349">Heme</keyword>
<dbReference type="InterPro" id="IPR051329">
    <property type="entry name" value="NIR_SIR_4Fe-4S"/>
</dbReference>
<keyword evidence="6" id="KW-0411">Iron-sulfur</keyword>
<evidence type="ECO:0000256" key="2">
    <source>
        <dbReference type="ARBA" id="ARBA00022617"/>
    </source>
</evidence>
<feature type="domain" description="Nitrite/sulphite reductase 4Fe-4S" evidence="7">
    <location>
        <begin position="119"/>
        <end position="271"/>
    </location>
</feature>
<reference evidence="9" key="1">
    <citation type="journal article" name="DNA Res.">
        <title>The physiological potential of anammox bacteria as revealed by their core genome structure.</title>
        <authorList>
            <person name="Okubo T."/>
            <person name="Toyoda A."/>
            <person name="Fukuhara K."/>
            <person name="Uchiyama I."/>
            <person name="Harigaya Y."/>
            <person name="Kuroiwa M."/>
            <person name="Suzuki T."/>
            <person name="Murakami Y."/>
            <person name="Suwa Y."/>
            <person name="Takami H."/>
        </authorList>
    </citation>
    <scope>NUCLEOTIDE SEQUENCE</scope>
    <source>
        <strain evidence="9">317325-3</strain>
    </source>
</reference>
<evidence type="ECO:0000313" key="9">
    <source>
        <dbReference type="EMBL" id="BBO21927.1"/>
    </source>
</evidence>
<dbReference type="Gene3D" id="3.90.480.10">
    <property type="entry name" value="Sulfite Reductase Hemoprotein,Domain 2"/>
    <property type="match status" value="1"/>
</dbReference>
<accession>A0A809S069</accession>
<protein>
    <submittedName>
        <fullName evidence="9">Nitrite reductase</fullName>
    </submittedName>
</protein>
<evidence type="ECO:0000259" key="8">
    <source>
        <dbReference type="Pfam" id="PF03460"/>
    </source>
</evidence>
<dbReference type="InterPro" id="IPR036136">
    <property type="entry name" value="Nit/Sulf_reduc_fer-like_dom_sf"/>
</dbReference>
<dbReference type="GO" id="GO:0046872">
    <property type="term" value="F:metal ion binding"/>
    <property type="evidence" value="ECO:0007669"/>
    <property type="project" value="UniProtKB-KW"/>
</dbReference>
<dbReference type="GO" id="GO:0016491">
    <property type="term" value="F:oxidoreductase activity"/>
    <property type="evidence" value="ECO:0007669"/>
    <property type="project" value="UniProtKB-KW"/>
</dbReference>
<dbReference type="InterPro" id="IPR006067">
    <property type="entry name" value="NO2/SO3_Rdtase_4Fe4S_dom"/>
</dbReference>
<feature type="domain" description="Nitrite/sulphite reductase 4Fe-4S" evidence="7">
    <location>
        <begin position="412"/>
        <end position="513"/>
    </location>
</feature>
<evidence type="ECO:0000256" key="5">
    <source>
        <dbReference type="ARBA" id="ARBA00023004"/>
    </source>
</evidence>
<dbReference type="PANTHER" id="PTHR32439:SF9">
    <property type="entry name" value="BLR3264 PROTEIN"/>
    <property type="match status" value="1"/>
</dbReference>
<dbReference type="GO" id="GO:0051539">
    <property type="term" value="F:4 iron, 4 sulfur cluster binding"/>
    <property type="evidence" value="ECO:0007669"/>
    <property type="project" value="UniProtKB-KW"/>
</dbReference>
<sequence>MSALTPLADNDEIAHYEEALARYLDLELDAERFTALRLQQGVYGQRQDGVNMVRIKLPGGRLSPARLAAIAEVAEKHVPQQVAHITTRQDIQLHHVPLAETGAVLRRLAEDGVTTREACGNTIRNITACPLAGACPREHTDVTRHLDGAVAHFLRNPLNQQMPRKFKVSFSGCEADCAQGLIHDLALIATRRGEQTGFTVLAGGGLGHKPHEAITVAEFIEERDLLPAMEAVIILHNKYSDRTKRAKSRIKFLVDRFGEAGFVARFNEEFSRTRAALAGKPAPRGEWRAAARGPVPGPGAPRVFFAQKQSGLHVVPVSAPLGQLAAAQLAGLAALLGEFGLDEVRTTQDQNLIVLNVPAARISTFTARLAELGLKTPQAGDNVVACPGASTCRLGITTSMHAAPKLSGGRHDLRIRVSGCHNGCAQPESGDIGLYGEGKRQHGKLIPHYQMYFGGDGTSACGSIALKGPSIPSARIEQAVARVQKTYDEEHVEGERFFGWAQRQGAERFQSLLADLTQVSRFELAKLARDHGDAADFRVVSLGGGECASATDVAIGRAFFDAAHERGYREAFVFQRKLEDAAACAEAQLRLVGEGLAGFLGGAKSKELADIGAVLQGLTFAEALGERLGRIAEALAGLVEAAEAEVRHLFAEIDRWIVDAAALCQARDPQLDLRGALPVVPAARKTELAAA</sequence>
<dbReference type="PANTHER" id="PTHR32439">
    <property type="entry name" value="FERREDOXIN--NITRITE REDUCTASE, CHLOROPLASTIC"/>
    <property type="match status" value="1"/>
</dbReference>
<dbReference type="InterPro" id="IPR005117">
    <property type="entry name" value="NiRdtase/SiRdtase_haem-b_fer"/>
</dbReference>
<dbReference type="Pfam" id="PF01077">
    <property type="entry name" value="NIR_SIR"/>
    <property type="match status" value="2"/>
</dbReference>
<dbReference type="SUPFAM" id="SSF56014">
    <property type="entry name" value="Nitrite and sulphite reductase 4Fe-4S domain-like"/>
    <property type="match status" value="2"/>
</dbReference>
<keyword evidence="1" id="KW-0004">4Fe-4S</keyword>
<dbReference type="InterPro" id="IPR045854">
    <property type="entry name" value="NO2/SO3_Rdtase_4Fe4S_sf"/>
</dbReference>
<dbReference type="Proteomes" id="UP000662914">
    <property type="component" value="Chromosome"/>
</dbReference>
<dbReference type="Gene3D" id="3.30.413.10">
    <property type="entry name" value="Sulfite Reductase Hemoprotein, domain 1"/>
    <property type="match status" value="2"/>
</dbReference>
<dbReference type="GO" id="GO:0020037">
    <property type="term" value="F:heme binding"/>
    <property type="evidence" value="ECO:0007669"/>
    <property type="project" value="InterPro"/>
</dbReference>
<dbReference type="PROSITE" id="PS00365">
    <property type="entry name" value="NIR_SIR"/>
    <property type="match status" value="2"/>
</dbReference>
<keyword evidence="3" id="KW-0479">Metal-binding</keyword>
<name>A0A809S069_9PROT</name>
<feature type="domain" description="Nitrite/Sulfite reductase ferredoxin-like" evidence="8">
    <location>
        <begin position="43"/>
        <end position="110"/>
    </location>
</feature>
<dbReference type="AlphaFoldDB" id="A0A809S069"/>
<evidence type="ECO:0000313" key="10">
    <source>
        <dbReference type="Proteomes" id="UP000662914"/>
    </source>
</evidence>
<evidence type="ECO:0000259" key="7">
    <source>
        <dbReference type="Pfam" id="PF01077"/>
    </source>
</evidence>
<keyword evidence="5" id="KW-0408">Iron</keyword>
<keyword evidence="4" id="KW-0560">Oxidoreductase</keyword>
<dbReference type="KEGG" id="ddz:DSYM_26260"/>
<dbReference type="SUPFAM" id="SSF55124">
    <property type="entry name" value="Nitrite/Sulfite reductase N-terminal domain-like"/>
    <property type="match status" value="2"/>
</dbReference>